<name>A0A7X5UB94_9GAMM</name>
<dbReference type="AlphaFoldDB" id="A0A7X5UB94"/>
<dbReference type="RefSeq" id="WP_166948930.1">
    <property type="nucleotide sequence ID" value="NZ_JAARLZ010000006.1"/>
</dbReference>
<dbReference type="InterPro" id="IPR036420">
    <property type="entry name" value="BRCT_dom_sf"/>
</dbReference>
<accession>A0A7X5UB94</accession>
<sequence length="221" mass="24470">MMFKKDDGAAPKATMTRSWRMDRSTNELIGICRGILADGEVNVTEAKFLLGWLDRHSEFADQFPYCVLYPRVAEALQDGVLDLDEERELLEALTATVGGEAAHSNGANSLSTELPYDVPLPTILHSASIFVVTGTFSYGKRRVVHEAIEMRMGVVRSAVSASTDYVLVGEVGSRDWAHSSYGRKIQDAMTFRNQGAMISIIPERHWVSSLKPVVKEGVNEY</sequence>
<organism evidence="1 2">
    <name type="scientific">Luteibacter anthropi</name>
    <dbReference type="NCBI Taxonomy" id="564369"/>
    <lineage>
        <taxon>Bacteria</taxon>
        <taxon>Pseudomonadati</taxon>
        <taxon>Pseudomonadota</taxon>
        <taxon>Gammaproteobacteria</taxon>
        <taxon>Lysobacterales</taxon>
        <taxon>Rhodanobacteraceae</taxon>
        <taxon>Luteibacter</taxon>
    </lineage>
</organism>
<protein>
    <recommendedName>
        <fullName evidence="3">NAD-dependent DNA ligase</fullName>
    </recommendedName>
</protein>
<keyword evidence="2" id="KW-1185">Reference proteome</keyword>
<dbReference type="Proteomes" id="UP000490980">
    <property type="component" value="Unassembled WGS sequence"/>
</dbReference>
<evidence type="ECO:0000313" key="1">
    <source>
        <dbReference type="EMBL" id="NII07225.1"/>
    </source>
</evidence>
<evidence type="ECO:0000313" key="2">
    <source>
        <dbReference type="Proteomes" id="UP000490980"/>
    </source>
</evidence>
<dbReference type="EMBL" id="JAARLZ010000006">
    <property type="protein sequence ID" value="NII07225.1"/>
    <property type="molecule type" value="Genomic_DNA"/>
</dbReference>
<proteinExistence type="predicted"/>
<dbReference type="CDD" id="cd17748">
    <property type="entry name" value="BRCT_DNA_ligase_like"/>
    <property type="match status" value="1"/>
</dbReference>
<reference evidence="1 2" key="1">
    <citation type="submission" date="2020-03" db="EMBL/GenBank/DDBJ databases">
        <authorList>
            <person name="Lai Q."/>
        </authorList>
    </citation>
    <scope>NUCLEOTIDE SEQUENCE [LARGE SCALE GENOMIC DNA]</scope>
    <source>
        <strain evidence="1 2">CCUG 25036</strain>
    </source>
</reference>
<gene>
    <name evidence="1" type="ORF">HBF25_12610</name>
</gene>
<dbReference type="Gene3D" id="3.40.50.10190">
    <property type="entry name" value="BRCT domain"/>
    <property type="match status" value="1"/>
</dbReference>
<comment type="caution">
    <text evidence="1">The sequence shown here is derived from an EMBL/GenBank/DDBJ whole genome shotgun (WGS) entry which is preliminary data.</text>
</comment>
<evidence type="ECO:0008006" key="3">
    <source>
        <dbReference type="Google" id="ProtNLM"/>
    </source>
</evidence>